<keyword evidence="5" id="KW-0119">Carbohydrate metabolism</keyword>
<dbReference type="InterPro" id="IPR005200">
    <property type="entry name" value="Endo-beta-glucanase"/>
</dbReference>
<name>A0A8J3MNZ3_9CHLR</name>
<dbReference type="GO" id="GO:0042973">
    <property type="term" value="F:glucan endo-1,3-beta-D-glucosidase activity"/>
    <property type="evidence" value="ECO:0007669"/>
    <property type="project" value="UniProtKB-EC"/>
</dbReference>
<dbReference type="PANTHER" id="PTHR31983:SF0">
    <property type="entry name" value="GLUCAN ENDO-1,3-BETA-D-GLUCOSIDASE 2"/>
    <property type="match status" value="1"/>
</dbReference>
<dbReference type="GO" id="GO:0071555">
    <property type="term" value="P:cell wall organization"/>
    <property type="evidence" value="ECO:0007669"/>
    <property type="project" value="UniProtKB-KW"/>
</dbReference>
<dbReference type="GO" id="GO:0000272">
    <property type="term" value="P:polysaccharide catabolic process"/>
    <property type="evidence" value="ECO:0007669"/>
    <property type="project" value="UniProtKB-KW"/>
</dbReference>
<evidence type="ECO:0000256" key="5">
    <source>
        <dbReference type="ARBA" id="ARBA00023277"/>
    </source>
</evidence>
<evidence type="ECO:0000256" key="1">
    <source>
        <dbReference type="ARBA" id="ARBA00000382"/>
    </source>
</evidence>
<feature type="compositionally biased region" description="Pro residues" evidence="9">
    <location>
        <begin position="923"/>
        <end position="936"/>
    </location>
</feature>
<dbReference type="InterPro" id="IPR021720">
    <property type="entry name" value="Malectin_dom"/>
</dbReference>
<keyword evidence="6" id="KW-0326">Glycosidase</keyword>
<keyword evidence="4" id="KW-0378">Hydrolase</keyword>
<evidence type="ECO:0000256" key="6">
    <source>
        <dbReference type="ARBA" id="ARBA00023295"/>
    </source>
</evidence>
<keyword evidence="8" id="KW-0624">Polysaccharide degradation</keyword>
<evidence type="ECO:0000259" key="11">
    <source>
        <dbReference type="Pfam" id="PF17652"/>
    </source>
</evidence>
<dbReference type="GO" id="GO:0052861">
    <property type="term" value="F:endo-1,3(4)-beta-glucanase activity"/>
    <property type="evidence" value="ECO:0007669"/>
    <property type="project" value="InterPro"/>
</dbReference>
<feature type="domain" description="Malectin" evidence="10">
    <location>
        <begin position="942"/>
        <end position="1074"/>
    </location>
</feature>
<organism evidence="12 13">
    <name type="scientific">Ktedonospora formicarum</name>
    <dbReference type="NCBI Taxonomy" id="2778364"/>
    <lineage>
        <taxon>Bacteria</taxon>
        <taxon>Bacillati</taxon>
        <taxon>Chloroflexota</taxon>
        <taxon>Ktedonobacteria</taxon>
        <taxon>Ktedonobacterales</taxon>
        <taxon>Ktedonobacteraceae</taxon>
        <taxon>Ktedonospora</taxon>
    </lineage>
</organism>
<dbReference type="RefSeq" id="WP_220191957.1">
    <property type="nucleotide sequence ID" value="NZ_BNJF01000001.1"/>
</dbReference>
<evidence type="ECO:0000313" key="12">
    <source>
        <dbReference type="EMBL" id="GHO42415.1"/>
    </source>
</evidence>
<dbReference type="Proteomes" id="UP000612362">
    <property type="component" value="Unassembled WGS sequence"/>
</dbReference>
<evidence type="ECO:0000256" key="4">
    <source>
        <dbReference type="ARBA" id="ARBA00022801"/>
    </source>
</evidence>
<dbReference type="Pfam" id="PF17652">
    <property type="entry name" value="Glyco_hydro81C"/>
    <property type="match status" value="1"/>
</dbReference>
<evidence type="ECO:0000256" key="7">
    <source>
        <dbReference type="ARBA" id="ARBA00023316"/>
    </source>
</evidence>
<gene>
    <name evidence="12" type="ORF">KSX_05780</name>
</gene>
<evidence type="ECO:0000256" key="8">
    <source>
        <dbReference type="ARBA" id="ARBA00023326"/>
    </source>
</evidence>
<evidence type="ECO:0000256" key="2">
    <source>
        <dbReference type="ARBA" id="ARBA00010730"/>
    </source>
</evidence>
<feature type="domain" description="Malectin" evidence="10">
    <location>
        <begin position="772"/>
        <end position="906"/>
    </location>
</feature>
<proteinExistence type="inferred from homology"/>
<dbReference type="Gene3D" id="2.70.98.30">
    <property type="entry name" value="Golgi alpha-mannosidase II, domain 4"/>
    <property type="match status" value="1"/>
</dbReference>
<comment type="similarity">
    <text evidence="2">Belongs to the glycosyl hydrolase 81 family.</text>
</comment>
<evidence type="ECO:0000256" key="9">
    <source>
        <dbReference type="SAM" id="MobiDB-lite"/>
    </source>
</evidence>
<dbReference type="InterPro" id="IPR040720">
    <property type="entry name" value="GH81_C"/>
</dbReference>
<keyword evidence="7" id="KW-0961">Cell wall biogenesis/degradation</keyword>
<dbReference type="PANTHER" id="PTHR31983">
    <property type="entry name" value="ENDO-1,3(4)-BETA-GLUCANASE 1"/>
    <property type="match status" value="1"/>
</dbReference>
<evidence type="ECO:0000256" key="3">
    <source>
        <dbReference type="ARBA" id="ARBA00012780"/>
    </source>
</evidence>
<feature type="domain" description="Glycosyl hydrolase family 81 C-terminal" evidence="11">
    <location>
        <begin position="368"/>
        <end position="678"/>
    </location>
</feature>
<sequence length="1085" mass="116413">MRGTLRLFARYGRVLIVLSLILMSFLLIRTIDPRAHAASIVPVGSGSYTTTLPPNVNAPPNKIYRTSRVTGPMPTNDWWTSVAWAQPSFPIYPLPLALQATTTGIGVSYPNLQAEQVAVHAGYQTDFTLGASTGTFPSSNPLVDGYSDWTVSLLWDAGGGSNMRVTSGQGSPYLYATFAKENPQITFPATPTVWSGTASSSVLGITVNGHNYALFGPSGSTWSGLGTTTFTNDLKGKTYFSLAALPDATAATLQTYQRYAYSFVTGTQVNWSYDQSRSQVHTTYTFTTQAQEGTQTGTIMALFPNQWKVADSFSPLAYTYHSIRGTMKTLAGSSFSTTLTYHGILPVFPDVGQYNQNTLIDYIEAANNQSRDPSVGDTYWGGKALLQVASLLPLARQAGLNSAYNHLLSWLEGAMADHFTATDASGNAKTTNLFYYDSNWGTLIGYPASYGSESDLNDHHFHYGYWLDAAATIARADPSWVGKYGGMVNLLVNDIADPSRTDSQFPFLRNFSPYEGHSWASGSELASWGNNQESSSEAINAWAGLIQWGTATGNTQLRDLGIYLYTTETQAVDQYWFNVNHDNFATGYGYNYTAQVWGGQIWNGTYFSADPQDIRGINLLPITPASLYLANNTSYEQEFLQALTNEHGSNTWSEWQDTFWEYQALIDAPGAISLFNAQPNYTPGASESKAFTYSMLYDLQTLGQVNAAVTANTPLYAVFKQGSTVNHVAYNAGSAAITVTFSDGTSFSVPAGSIAVNGTVIQPRTLPPPTGLQINAGGGEAYPFAADQNFSGGATTSTNTAINTSGVSNPAPQYVYQSNRYGSFTYTFSHLTPNISYPVRLHFAETYWTQAGQRVFNVSANGQQTLANFDIVAAAGGANKAVVKQFNATADGNGTITLQFTTVKDNAEVSGIEVVGAGGTQPTPTPTPPTPTPNPPTGGSGVQINSGGNAVSPFIADTDFSGGTAVTSGNTVSTSGVTNPAPQAVYQTNRYGNFTYTIPNLTPGKSYTVRLHFAETYWTQTGQRIFNVSLNGQQVLANFDIVASAGGVNKAVVKQFTATADSAGKITIQFVTIVDNAQVNGIEVL</sequence>
<protein>
    <recommendedName>
        <fullName evidence="3">glucan endo-1,3-beta-D-glucosidase</fullName>
        <ecNumber evidence="3">3.2.1.39</ecNumber>
    </recommendedName>
</protein>
<dbReference type="EMBL" id="BNJF01000001">
    <property type="protein sequence ID" value="GHO42415.1"/>
    <property type="molecule type" value="Genomic_DNA"/>
</dbReference>
<keyword evidence="13" id="KW-1185">Reference proteome</keyword>
<evidence type="ECO:0000313" key="13">
    <source>
        <dbReference type="Proteomes" id="UP000612362"/>
    </source>
</evidence>
<feature type="region of interest" description="Disordered" evidence="9">
    <location>
        <begin position="916"/>
        <end position="939"/>
    </location>
</feature>
<reference evidence="12" key="1">
    <citation type="submission" date="2020-10" db="EMBL/GenBank/DDBJ databases">
        <title>Taxonomic study of unclassified bacteria belonging to the class Ktedonobacteria.</title>
        <authorList>
            <person name="Yabe S."/>
            <person name="Wang C.M."/>
            <person name="Zheng Y."/>
            <person name="Sakai Y."/>
            <person name="Cavaletti L."/>
            <person name="Monciardini P."/>
            <person name="Donadio S."/>
        </authorList>
    </citation>
    <scope>NUCLEOTIDE SEQUENCE</scope>
    <source>
        <strain evidence="12">SOSP1-1</strain>
    </source>
</reference>
<dbReference type="EC" id="3.2.1.39" evidence="3"/>
<evidence type="ECO:0000259" key="10">
    <source>
        <dbReference type="Pfam" id="PF11721"/>
    </source>
</evidence>
<accession>A0A8J3MNZ3</accession>
<dbReference type="AlphaFoldDB" id="A0A8J3MNZ3"/>
<dbReference type="Pfam" id="PF11721">
    <property type="entry name" value="Malectin"/>
    <property type="match status" value="2"/>
</dbReference>
<dbReference type="Gene3D" id="2.60.120.430">
    <property type="entry name" value="Galactose-binding lectin"/>
    <property type="match status" value="2"/>
</dbReference>
<dbReference type="PROSITE" id="PS52008">
    <property type="entry name" value="GH81"/>
    <property type="match status" value="1"/>
</dbReference>
<comment type="caution">
    <text evidence="12">The sequence shown here is derived from an EMBL/GenBank/DDBJ whole genome shotgun (WGS) entry which is preliminary data.</text>
</comment>
<comment type="catalytic activity">
    <reaction evidence="1">
        <text>Hydrolysis of (1-&gt;3)-beta-D-glucosidic linkages in (1-&gt;3)-beta-D-glucans.</text>
        <dbReference type="EC" id="3.2.1.39"/>
    </reaction>
</comment>